<sequence length="70" mass="8105">MLTYFLRLSDLQGVCPSMGERHSRISHGAKSHRWGSFHIIKIMKEFLAERVGQLMKQMIVSRQPSGGYRE</sequence>
<dbReference type="EMBL" id="BMAV01019000">
    <property type="protein sequence ID" value="GFY71644.1"/>
    <property type="molecule type" value="Genomic_DNA"/>
</dbReference>
<protein>
    <submittedName>
        <fullName evidence="1">Uncharacterized protein</fullName>
    </submittedName>
</protein>
<evidence type="ECO:0000313" key="1">
    <source>
        <dbReference type="EMBL" id="GFY71644.1"/>
    </source>
</evidence>
<reference evidence="1" key="1">
    <citation type="submission" date="2020-08" db="EMBL/GenBank/DDBJ databases">
        <title>Multicomponent nature underlies the extraordinary mechanical properties of spider dragline silk.</title>
        <authorList>
            <person name="Kono N."/>
            <person name="Nakamura H."/>
            <person name="Mori M."/>
            <person name="Yoshida Y."/>
            <person name="Ohtoshi R."/>
            <person name="Malay A.D."/>
            <person name="Moran D.A.P."/>
            <person name="Tomita M."/>
            <person name="Numata K."/>
            <person name="Arakawa K."/>
        </authorList>
    </citation>
    <scope>NUCLEOTIDE SEQUENCE</scope>
</reference>
<gene>
    <name evidence="1" type="ORF">TNIN_306661</name>
</gene>
<proteinExistence type="predicted"/>
<organism evidence="1 2">
    <name type="scientific">Trichonephila inaurata madagascariensis</name>
    <dbReference type="NCBI Taxonomy" id="2747483"/>
    <lineage>
        <taxon>Eukaryota</taxon>
        <taxon>Metazoa</taxon>
        <taxon>Ecdysozoa</taxon>
        <taxon>Arthropoda</taxon>
        <taxon>Chelicerata</taxon>
        <taxon>Arachnida</taxon>
        <taxon>Araneae</taxon>
        <taxon>Araneomorphae</taxon>
        <taxon>Entelegynae</taxon>
        <taxon>Araneoidea</taxon>
        <taxon>Nephilidae</taxon>
        <taxon>Trichonephila</taxon>
        <taxon>Trichonephila inaurata</taxon>
    </lineage>
</organism>
<comment type="caution">
    <text evidence="1">The sequence shown here is derived from an EMBL/GenBank/DDBJ whole genome shotgun (WGS) entry which is preliminary data.</text>
</comment>
<accession>A0A8X7CGK1</accession>
<evidence type="ECO:0000313" key="2">
    <source>
        <dbReference type="Proteomes" id="UP000886998"/>
    </source>
</evidence>
<dbReference type="AlphaFoldDB" id="A0A8X7CGK1"/>
<dbReference type="Proteomes" id="UP000886998">
    <property type="component" value="Unassembled WGS sequence"/>
</dbReference>
<keyword evidence="2" id="KW-1185">Reference proteome</keyword>
<name>A0A8X7CGK1_9ARAC</name>